<reference evidence="4 5" key="1">
    <citation type="submission" date="2020-08" db="EMBL/GenBank/DDBJ databases">
        <title>Genomic Encyclopedia of Type Strains, Phase IV (KMG-IV): sequencing the most valuable type-strain genomes for metagenomic binning, comparative biology and taxonomic classification.</title>
        <authorList>
            <person name="Goeker M."/>
        </authorList>
    </citation>
    <scope>NUCLEOTIDE SEQUENCE [LARGE SCALE GENOMIC DNA]</scope>
    <source>
        <strain evidence="4 5">DSM 19612</strain>
    </source>
</reference>
<dbReference type="PANTHER" id="PTHR46401:SF2">
    <property type="entry name" value="GLYCOSYLTRANSFERASE WBBK-RELATED"/>
    <property type="match status" value="1"/>
</dbReference>
<evidence type="ECO:0000313" key="5">
    <source>
        <dbReference type="Proteomes" id="UP000581688"/>
    </source>
</evidence>
<dbReference type="Gene3D" id="3.40.50.2000">
    <property type="entry name" value="Glycogen Phosphorylase B"/>
    <property type="match status" value="2"/>
</dbReference>
<sequence>MNKKKGCLVAMKICMLSSVHDLEDTRIFYKEAKSLKHAGLDVYYVVQHDKEEEIDGIQVIPLQKPKSRLARMTKTLVELYRKAKRVDADMYHFHDPELLPVGMLLKRQGKKVIYDVHEDVPRQILSKYWIPKPFRKLVSNMIERYENKCARKFDSVITATPHIAERFQQVSNNVTVICNYPLVEEFANISVNRPIKGRNICYVGGISKVRGIEEMVTAIGKTDGHLLLAGSFNNGDLRDEVVKNPGWQQVKELGFINREKVQQTLSESVAGLYIGHPITNYVHSLPIKIFEYMAAGIPVIASNFPLLKDIVEGNKCGFCVDPLDAEAIGSYIQWLFDHPEEAKKMGGRGRLAVFEKFNWQQESVKLQQLYEKLAGKQKGEEYHVSS</sequence>
<dbReference type="InterPro" id="IPR001296">
    <property type="entry name" value="Glyco_trans_1"/>
</dbReference>
<dbReference type="Proteomes" id="UP000581688">
    <property type="component" value="Unassembled WGS sequence"/>
</dbReference>
<feature type="domain" description="Glycosyltransferase subfamily 4-like N-terminal" evidence="3">
    <location>
        <begin position="29"/>
        <end position="179"/>
    </location>
</feature>
<protein>
    <recommendedName>
        <fullName evidence="6">Glycosyltransferase</fullName>
    </recommendedName>
</protein>
<evidence type="ECO:0000259" key="3">
    <source>
        <dbReference type="Pfam" id="PF13439"/>
    </source>
</evidence>
<dbReference type="RefSeq" id="WP_246199954.1">
    <property type="nucleotide sequence ID" value="NZ_CADDWK010000004.1"/>
</dbReference>
<dbReference type="EMBL" id="JACHGH010000004">
    <property type="protein sequence ID" value="MBB6453302.1"/>
    <property type="molecule type" value="Genomic_DNA"/>
</dbReference>
<dbReference type="GO" id="GO:0009103">
    <property type="term" value="P:lipopolysaccharide biosynthetic process"/>
    <property type="evidence" value="ECO:0007669"/>
    <property type="project" value="TreeGrafter"/>
</dbReference>
<name>A0A841Q4M4_9BACI</name>
<evidence type="ECO:0000313" key="4">
    <source>
        <dbReference type="EMBL" id="MBB6453302.1"/>
    </source>
</evidence>
<dbReference type="Pfam" id="PF13439">
    <property type="entry name" value="Glyco_transf_4"/>
    <property type="match status" value="1"/>
</dbReference>
<dbReference type="Pfam" id="PF00534">
    <property type="entry name" value="Glycos_transf_1"/>
    <property type="match status" value="1"/>
</dbReference>
<comment type="caution">
    <text evidence="4">The sequence shown here is derived from an EMBL/GenBank/DDBJ whole genome shotgun (WGS) entry which is preliminary data.</text>
</comment>
<evidence type="ECO:0000259" key="2">
    <source>
        <dbReference type="Pfam" id="PF00534"/>
    </source>
</evidence>
<evidence type="ECO:0008006" key="6">
    <source>
        <dbReference type="Google" id="ProtNLM"/>
    </source>
</evidence>
<keyword evidence="1" id="KW-0808">Transferase</keyword>
<keyword evidence="5" id="KW-1185">Reference proteome</keyword>
<evidence type="ECO:0000256" key="1">
    <source>
        <dbReference type="ARBA" id="ARBA00022679"/>
    </source>
</evidence>
<dbReference type="SUPFAM" id="SSF53756">
    <property type="entry name" value="UDP-Glycosyltransferase/glycogen phosphorylase"/>
    <property type="match status" value="1"/>
</dbReference>
<dbReference type="GO" id="GO:0016757">
    <property type="term" value="F:glycosyltransferase activity"/>
    <property type="evidence" value="ECO:0007669"/>
    <property type="project" value="InterPro"/>
</dbReference>
<dbReference type="InterPro" id="IPR028098">
    <property type="entry name" value="Glyco_trans_4-like_N"/>
</dbReference>
<accession>A0A841Q4M4</accession>
<dbReference type="PANTHER" id="PTHR46401">
    <property type="entry name" value="GLYCOSYLTRANSFERASE WBBK-RELATED"/>
    <property type="match status" value="1"/>
</dbReference>
<dbReference type="AlphaFoldDB" id="A0A841Q4M4"/>
<dbReference type="CDD" id="cd03794">
    <property type="entry name" value="GT4_WbuB-like"/>
    <property type="match status" value="1"/>
</dbReference>
<proteinExistence type="predicted"/>
<organism evidence="4 5">
    <name type="scientific">Salirhabdus euzebyi</name>
    <dbReference type="NCBI Taxonomy" id="394506"/>
    <lineage>
        <taxon>Bacteria</taxon>
        <taxon>Bacillati</taxon>
        <taxon>Bacillota</taxon>
        <taxon>Bacilli</taxon>
        <taxon>Bacillales</taxon>
        <taxon>Bacillaceae</taxon>
        <taxon>Salirhabdus</taxon>
    </lineage>
</organism>
<feature type="domain" description="Glycosyl transferase family 1" evidence="2">
    <location>
        <begin position="196"/>
        <end position="350"/>
    </location>
</feature>
<gene>
    <name evidence="4" type="ORF">HNQ94_001750</name>
</gene>